<evidence type="ECO:0000256" key="4">
    <source>
        <dbReference type="ARBA" id="ARBA00022898"/>
    </source>
</evidence>
<dbReference type="InterPro" id="IPR001597">
    <property type="entry name" value="ArAA_b-elim_lyase/Thr_aldolase"/>
</dbReference>
<name>A0A368DIY7_9PROT</name>
<sequence>MDFRSDNVHEVADPVIKAIIEANKGTIASYGDDKITKKANELLSDLFDKDIFSFLVSTGTAANSLSLSAITPPFGTIFCGDVSHIYLEECNAPEFFTNSAKLFPIKTNSGKISHEELTNTIQNHPSDKFDMVASSLSISQGTECGTIYTSDEIRNIVKIARNKDIKLHMDGARFSNVIAATDKNPADLTWKLGTDIMSFGTTKNGTLSAELIISFDKKITDTMNRRIKRSGHLLSKMRFLSAQIIGFLENNLWIELAKKANYKAKNIYDKLQRHNFIFFPWQTEINEIFMLIPRDVDAYLKKNNVKYHYWTKATLEKKYQSDEYKFIRLVTSFNTNDDLIDEFISLFDKI</sequence>
<dbReference type="AlphaFoldDB" id="A0A368DIY7"/>
<protein>
    <submittedName>
        <fullName evidence="6">Low specificity L-threonine aldolase</fullName>
    </submittedName>
</protein>
<dbReference type="Gene3D" id="3.40.640.10">
    <property type="entry name" value="Type I PLP-dependent aspartate aminotransferase-like (Major domain)"/>
    <property type="match status" value="1"/>
</dbReference>
<evidence type="ECO:0000256" key="1">
    <source>
        <dbReference type="ARBA" id="ARBA00001933"/>
    </source>
</evidence>
<comment type="similarity">
    <text evidence="2">Belongs to the threonine aldolase family.</text>
</comment>
<comment type="subunit">
    <text evidence="3">Homotetramer.</text>
</comment>
<proteinExistence type="inferred from homology"/>
<dbReference type="PANTHER" id="PTHR48097:SF5">
    <property type="entry name" value="LOW SPECIFICITY L-THREONINE ALDOLASE"/>
    <property type="match status" value="1"/>
</dbReference>
<evidence type="ECO:0000256" key="3">
    <source>
        <dbReference type="ARBA" id="ARBA00011881"/>
    </source>
</evidence>
<comment type="cofactor">
    <cofactor evidence="1">
        <name>pyridoxal 5'-phosphate</name>
        <dbReference type="ChEBI" id="CHEBI:597326"/>
    </cofactor>
</comment>
<gene>
    <name evidence="6" type="ORF">DBW71_06235</name>
</gene>
<evidence type="ECO:0000313" key="6">
    <source>
        <dbReference type="EMBL" id="RCL71808.1"/>
    </source>
</evidence>
<comment type="caution">
    <text evidence="6">The sequence shown here is derived from an EMBL/GenBank/DDBJ whole genome shotgun (WGS) entry which is preliminary data.</text>
</comment>
<dbReference type="Pfam" id="PF01212">
    <property type="entry name" value="Beta_elim_lyase"/>
    <property type="match status" value="1"/>
</dbReference>
<dbReference type="InterPro" id="IPR015424">
    <property type="entry name" value="PyrdxlP-dep_Trfase"/>
</dbReference>
<dbReference type="Proteomes" id="UP000253570">
    <property type="component" value="Unassembled WGS sequence"/>
</dbReference>
<evidence type="ECO:0000313" key="7">
    <source>
        <dbReference type="Proteomes" id="UP000253570"/>
    </source>
</evidence>
<dbReference type="PANTHER" id="PTHR48097">
    <property type="entry name" value="L-THREONINE ALDOLASE-RELATED"/>
    <property type="match status" value="1"/>
</dbReference>
<keyword evidence="4" id="KW-0663">Pyridoxal phosphate</keyword>
<feature type="domain" description="Aromatic amino acid beta-eliminating lyase/threonine aldolase" evidence="5">
    <location>
        <begin position="2"/>
        <end position="280"/>
    </location>
</feature>
<evidence type="ECO:0000259" key="5">
    <source>
        <dbReference type="Pfam" id="PF01212"/>
    </source>
</evidence>
<reference evidence="6 7" key="1">
    <citation type="journal article" date="2018" name="Microbiome">
        <title>Fine metagenomic profile of the Mediterranean stratified and mixed water columns revealed by assembly and recruitment.</title>
        <authorList>
            <person name="Haro-Moreno J.M."/>
            <person name="Lopez-Perez M."/>
            <person name="De La Torre J.R."/>
            <person name="Picazo A."/>
            <person name="Camacho A."/>
            <person name="Rodriguez-Valera F."/>
        </authorList>
    </citation>
    <scope>NUCLEOTIDE SEQUENCE [LARGE SCALE GENOMIC DNA]</scope>
    <source>
        <strain evidence="6">MED-G57</strain>
    </source>
</reference>
<dbReference type="Gene3D" id="3.90.1150.10">
    <property type="entry name" value="Aspartate Aminotransferase, domain 1"/>
    <property type="match status" value="1"/>
</dbReference>
<dbReference type="EMBL" id="QOQD01000021">
    <property type="protein sequence ID" value="RCL71808.1"/>
    <property type="molecule type" value="Genomic_DNA"/>
</dbReference>
<dbReference type="GO" id="GO:0006520">
    <property type="term" value="P:amino acid metabolic process"/>
    <property type="evidence" value="ECO:0007669"/>
    <property type="project" value="InterPro"/>
</dbReference>
<dbReference type="InterPro" id="IPR015422">
    <property type="entry name" value="PyrdxlP-dep_Trfase_small"/>
</dbReference>
<accession>A0A368DIY7</accession>
<dbReference type="SUPFAM" id="SSF53383">
    <property type="entry name" value="PLP-dependent transferases"/>
    <property type="match status" value="1"/>
</dbReference>
<evidence type="ECO:0000256" key="2">
    <source>
        <dbReference type="ARBA" id="ARBA00006966"/>
    </source>
</evidence>
<dbReference type="GO" id="GO:0016829">
    <property type="term" value="F:lyase activity"/>
    <property type="evidence" value="ECO:0007669"/>
    <property type="project" value="InterPro"/>
</dbReference>
<dbReference type="InterPro" id="IPR015421">
    <property type="entry name" value="PyrdxlP-dep_Trfase_major"/>
</dbReference>
<organism evidence="6 7">
    <name type="scientific">PS1 clade bacterium</name>
    <dbReference type="NCBI Taxonomy" id="2175152"/>
    <lineage>
        <taxon>Bacteria</taxon>
        <taxon>Pseudomonadati</taxon>
        <taxon>Pseudomonadota</taxon>
        <taxon>Alphaproteobacteria</taxon>
        <taxon>PS1 clade</taxon>
    </lineage>
</organism>